<dbReference type="PROSITE" id="PS00615">
    <property type="entry name" value="C_TYPE_LECTIN_1"/>
    <property type="match status" value="1"/>
</dbReference>
<dbReference type="FunFam" id="2.10.25.10:FF:000176">
    <property type="entry name" value="Selectin P"/>
    <property type="match status" value="1"/>
</dbReference>
<dbReference type="CDD" id="cd03592">
    <property type="entry name" value="CLECT_selectins_like"/>
    <property type="match status" value="1"/>
</dbReference>
<reference evidence="10" key="1">
    <citation type="submission" date="2025-08" db="UniProtKB">
        <authorList>
            <consortium name="Ensembl"/>
        </authorList>
    </citation>
    <scope>IDENTIFICATION</scope>
</reference>
<evidence type="ECO:0000256" key="4">
    <source>
        <dbReference type="PROSITE-ProRule" id="PRU00076"/>
    </source>
</evidence>
<keyword evidence="4" id="KW-0245">EGF-like domain</keyword>
<evidence type="ECO:0000259" key="7">
    <source>
        <dbReference type="PROSITE" id="PS50026"/>
    </source>
</evidence>
<dbReference type="SMART" id="SM00032">
    <property type="entry name" value="CCP"/>
    <property type="match status" value="1"/>
</dbReference>
<dbReference type="Gene3D" id="3.10.100.10">
    <property type="entry name" value="Mannose-Binding Protein A, subunit A"/>
    <property type="match status" value="1"/>
</dbReference>
<feature type="domain" description="EGF-like" evidence="7">
    <location>
        <begin position="150"/>
        <end position="186"/>
    </location>
</feature>
<feature type="domain" description="C-type lectin" evidence="8">
    <location>
        <begin position="30"/>
        <end position="150"/>
    </location>
</feature>
<evidence type="ECO:0000313" key="10">
    <source>
        <dbReference type="Ensembl" id="ENSSSCP00035024522.1"/>
    </source>
</evidence>
<accession>A0A8D1A3D4</accession>
<dbReference type="GO" id="GO:0030246">
    <property type="term" value="F:carbohydrate binding"/>
    <property type="evidence" value="ECO:0007669"/>
    <property type="project" value="UniProtKB-KW"/>
</dbReference>
<dbReference type="Gene3D" id="2.10.70.10">
    <property type="entry name" value="Complement Module, domain 1"/>
    <property type="match status" value="1"/>
</dbReference>
<dbReference type="Pfam" id="PF00059">
    <property type="entry name" value="Lectin_C"/>
    <property type="match status" value="1"/>
</dbReference>
<dbReference type="PROSITE" id="PS50026">
    <property type="entry name" value="EGF_3"/>
    <property type="match status" value="1"/>
</dbReference>
<feature type="disulfide bond" evidence="5">
    <location>
        <begin position="218"/>
        <end position="245"/>
    </location>
</feature>
<dbReference type="CDD" id="cd00054">
    <property type="entry name" value="EGF_CA"/>
    <property type="match status" value="1"/>
</dbReference>
<comment type="caution">
    <text evidence="4">Lacks conserved residue(s) required for the propagation of feature annotation.</text>
</comment>
<dbReference type="InterPro" id="IPR000436">
    <property type="entry name" value="Sushi_SCR_CCP_dom"/>
</dbReference>
<dbReference type="SMART" id="SM00034">
    <property type="entry name" value="CLECT"/>
    <property type="match status" value="1"/>
</dbReference>
<keyword evidence="6" id="KW-0812">Transmembrane</keyword>
<evidence type="ECO:0000313" key="11">
    <source>
        <dbReference type="Proteomes" id="UP000694720"/>
    </source>
</evidence>
<dbReference type="InterPro" id="IPR000742">
    <property type="entry name" value="EGF"/>
</dbReference>
<keyword evidence="6" id="KW-1133">Transmembrane helix</keyword>
<dbReference type="InterPro" id="IPR035976">
    <property type="entry name" value="Sushi/SCR/CCP_sf"/>
</dbReference>
<organism evidence="10 11">
    <name type="scientific">Sus scrofa</name>
    <name type="common">Pig</name>
    <dbReference type="NCBI Taxonomy" id="9823"/>
    <lineage>
        <taxon>Eukaryota</taxon>
        <taxon>Metazoa</taxon>
        <taxon>Chordata</taxon>
        <taxon>Craniata</taxon>
        <taxon>Vertebrata</taxon>
        <taxon>Euteleostomi</taxon>
        <taxon>Mammalia</taxon>
        <taxon>Eutheria</taxon>
        <taxon>Laurasiatheria</taxon>
        <taxon>Artiodactyla</taxon>
        <taxon>Suina</taxon>
        <taxon>Suidae</taxon>
        <taxon>Sus</taxon>
    </lineage>
</organism>
<feature type="transmembrane region" description="Helical" evidence="6">
    <location>
        <begin position="311"/>
        <end position="331"/>
    </location>
</feature>
<feature type="domain" description="Sushi" evidence="9">
    <location>
        <begin position="189"/>
        <end position="247"/>
    </location>
</feature>
<feature type="disulfide bond" evidence="4">
    <location>
        <begin position="176"/>
        <end position="185"/>
    </location>
</feature>
<dbReference type="InterPro" id="IPR016186">
    <property type="entry name" value="C-type_lectin-like/link_sf"/>
</dbReference>
<dbReference type="PANTHER" id="PTHR22803">
    <property type="entry name" value="MANNOSE, PHOSPHOLIPASE, LECTIN RECEPTOR RELATED"/>
    <property type="match status" value="1"/>
</dbReference>
<keyword evidence="1" id="KW-0732">Signal</keyword>
<evidence type="ECO:0000259" key="8">
    <source>
        <dbReference type="PROSITE" id="PS50041"/>
    </source>
</evidence>
<dbReference type="InterPro" id="IPR016187">
    <property type="entry name" value="CTDL_fold"/>
</dbReference>
<name>A0A8D1A3D4_PIG</name>
<dbReference type="PROSITE" id="PS50041">
    <property type="entry name" value="C_TYPE_LECTIN_2"/>
    <property type="match status" value="1"/>
</dbReference>
<evidence type="ECO:0000259" key="9">
    <source>
        <dbReference type="PROSITE" id="PS50923"/>
    </source>
</evidence>
<dbReference type="Pfam" id="PF00084">
    <property type="entry name" value="Sushi"/>
    <property type="match status" value="1"/>
</dbReference>
<keyword evidence="2" id="KW-0430">Lectin</keyword>
<keyword evidence="5" id="KW-0768">Sushi</keyword>
<dbReference type="InterPro" id="IPR050111">
    <property type="entry name" value="C-type_lectin/snaclec_domain"/>
</dbReference>
<dbReference type="AlphaFoldDB" id="A0A8D1A3D4"/>
<dbReference type="CDD" id="cd00033">
    <property type="entry name" value="CCP"/>
    <property type="match status" value="1"/>
</dbReference>
<evidence type="ECO:0000256" key="2">
    <source>
        <dbReference type="ARBA" id="ARBA00022734"/>
    </source>
</evidence>
<dbReference type="PROSITE" id="PS01186">
    <property type="entry name" value="EGF_2"/>
    <property type="match status" value="1"/>
</dbReference>
<protein>
    <recommendedName>
        <fullName evidence="12">L-selectin</fullName>
    </recommendedName>
</protein>
<evidence type="ECO:0000256" key="5">
    <source>
        <dbReference type="PROSITE-ProRule" id="PRU00302"/>
    </source>
</evidence>
<keyword evidence="6" id="KW-0472">Membrane</keyword>
<evidence type="ECO:0000256" key="3">
    <source>
        <dbReference type="ARBA" id="ARBA00023157"/>
    </source>
</evidence>
<keyword evidence="3 4" id="KW-1015">Disulfide bond</keyword>
<evidence type="ECO:0000256" key="1">
    <source>
        <dbReference type="ARBA" id="ARBA00022729"/>
    </source>
</evidence>
<dbReference type="InterPro" id="IPR033991">
    <property type="entry name" value="Selectin_CTLD"/>
</dbReference>
<dbReference type="SUPFAM" id="SSF56436">
    <property type="entry name" value="C-type lectin-like"/>
    <property type="match status" value="1"/>
</dbReference>
<dbReference type="InterPro" id="IPR001304">
    <property type="entry name" value="C-type_lectin-like"/>
</dbReference>
<dbReference type="PROSITE" id="PS00022">
    <property type="entry name" value="EGF_1"/>
    <property type="match status" value="1"/>
</dbReference>
<dbReference type="Ensembl" id="ENSSSCT00035060918.1">
    <property type="protein sequence ID" value="ENSSSCP00035024522.1"/>
    <property type="gene ID" value="ENSSSCG00035045820.1"/>
</dbReference>
<dbReference type="SUPFAM" id="SSF57535">
    <property type="entry name" value="Complement control module/SCR domain"/>
    <property type="match status" value="1"/>
</dbReference>
<dbReference type="PROSITE" id="PS50923">
    <property type="entry name" value="SUSHI"/>
    <property type="match status" value="1"/>
</dbReference>
<proteinExistence type="predicted"/>
<evidence type="ECO:0000256" key="6">
    <source>
        <dbReference type="SAM" id="Phobius"/>
    </source>
</evidence>
<dbReference type="InterPro" id="IPR018378">
    <property type="entry name" value="C-type_lectin_CS"/>
</dbReference>
<sequence length="357" mass="39243">MLGTTDILDHISLPCEGLPCALCCALGWEHGAWSYSASTETMTFDDASAYCQQRYTHLVAIQNHAEIEYLNSTFNYSASYYWIGIRKINGTWTWIGTKKALTLEATNWAPGEPNNKQSNEDCVEIYIKRDKDSGKWNDERCSKKKLALCYTAACTPTSCSGHGECIETINSSTCQCYPGFRGLQCEQAVQCSSLEVPREINMSCSGEPVFGAVCTFACPEGWMLNGSVALTCGATGHWSGMLPTCEGEALIDGGCLGEHYYRWLFCFVPCNQCMKKRASGQNRKTINLIPSHDSSPHSVSLAPAKSKIPSVMGLSVGGVSMTLASLLLWLLKCLRKRGEGIYEGTPKRFLKSIFSHC</sequence>
<dbReference type="FunFam" id="3.10.100.10:FF:000007">
    <property type="entry name" value="L-selectin"/>
    <property type="match status" value="1"/>
</dbReference>
<dbReference type="Proteomes" id="UP000694720">
    <property type="component" value="Unplaced"/>
</dbReference>
<evidence type="ECO:0008006" key="12">
    <source>
        <dbReference type="Google" id="ProtNLM"/>
    </source>
</evidence>